<protein>
    <submittedName>
        <fullName evidence="1">Uncharacterized protein</fullName>
    </submittedName>
</protein>
<organism evidence="1 3">
    <name type="scientific">Rickettsia conorii subsp. raoultii</name>
    <dbReference type="NCBI Taxonomy" id="369822"/>
    <lineage>
        <taxon>Bacteria</taxon>
        <taxon>Pseudomonadati</taxon>
        <taxon>Pseudomonadota</taxon>
        <taxon>Alphaproteobacteria</taxon>
        <taxon>Rickettsiales</taxon>
        <taxon>Rickettsiaceae</taxon>
        <taxon>Rickettsieae</taxon>
        <taxon>Rickettsia</taxon>
        <taxon>spotted fever group</taxon>
    </lineage>
</organism>
<dbReference type="EMBL" id="CP098324">
    <property type="protein sequence ID" value="URW78416.1"/>
    <property type="molecule type" value="Genomic_DNA"/>
</dbReference>
<evidence type="ECO:0000313" key="4">
    <source>
        <dbReference type="Proteomes" id="UP001056268"/>
    </source>
</evidence>
<dbReference type="Proteomes" id="UP000077462">
    <property type="component" value="Chromosome"/>
</dbReference>
<evidence type="ECO:0000313" key="1">
    <source>
        <dbReference type="EMBL" id="AJQ52243.1"/>
    </source>
</evidence>
<proteinExistence type="predicted"/>
<keyword evidence="4" id="KW-1185">Reference proteome</keyword>
<dbReference type="EMBL" id="CP010969">
    <property type="protein sequence ID" value="AJQ52243.1"/>
    <property type="molecule type" value="Genomic_DNA"/>
</dbReference>
<reference evidence="2" key="2">
    <citation type="submission" date="2022-05" db="EMBL/GenBank/DDBJ databases">
        <title>Tracking Rickettsia raoultii infection dynamics in vivo by bioorthogonal metabolic labeling.</title>
        <authorList>
            <person name="Zhu D.-Y."/>
            <person name="Jia N."/>
            <person name="Li C."/>
            <person name="Zhang M.-Z."/>
            <person name="Liu H.-B."/>
            <person name="Cao W.-C."/>
        </authorList>
    </citation>
    <scope>NUCLEOTIDE SEQUENCE</scope>
    <source>
        <strain evidence="2">BIME</strain>
    </source>
</reference>
<dbReference type="AlphaFoldDB" id="A0A9N7B1Z9"/>
<sequence length="171" mass="17631">MMFTCDNTSVNVGGNISGSNITFDLGNNKVTYTGSATPTGELIINVFYDTINAGQTGNTNSGNIVLASGSTFDLSNVSSIKVFLTAQNNPSAIGQGSAYPIITTAGGNIIVGNAASLPFNVTANEGGFVRWQITGNSFVLLPIEPTGDVTIDNIIKILINTPVGNVIVNTP</sequence>
<evidence type="ECO:0000313" key="2">
    <source>
        <dbReference type="EMBL" id="URW78416.1"/>
    </source>
</evidence>
<gene>
    <name evidence="2" type="ORF">NBT09_03655</name>
    <name evidence="1" type="ORF">UQ52_06655</name>
</gene>
<name>A0A9N7B1Z9_RICCR</name>
<accession>A0A9N7B1Z9</accession>
<evidence type="ECO:0000313" key="3">
    <source>
        <dbReference type="Proteomes" id="UP000077462"/>
    </source>
</evidence>
<dbReference type="Proteomes" id="UP001056268">
    <property type="component" value="Chromosome"/>
</dbReference>
<reference evidence="1 3" key="1">
    <citation type="journal article" date="2016" name="Genome Announc.">
        <title>Genome Sequence of the Tick-Borne Pathogen Rickettsia raoultii.</title>
        <authorList>
            <person name="El Karkouri K."/>
            <person name="Mediannikov O."/>
            <person name="Robert C."/>
            <person name="Raoult D."/>
            <person name="Fournier P.E."/>
        </authorList>
    </citation>
    <scope>NUCLEOTIDE SEQUENCE [LARGE SCALE GENOMIC DNA]</scope>
    <source>
        <strain evidence="1 3">Khabarovsk</strain>
    </source>
</reference>